<name>A0A382R6A4_9ZZZZ</name>
<feature type="non-terminal residue" evidence="1">
    <location>
        <position position="1"/>
    </location>
</feature>
<feature type="non-terminal residue" evidence="1">
    <location>
        <position position="50"/>
    </location>
</feature>
<organism evidence="1">
    <name type="scientific">marine metagenome</name>
    <dbReference type="NCBI Taxonomy" id="408172"/>
    <lineage>
        <taxon>unclassified sequences</taxon>
        <taxon>metagenomes</taxon>
        <taxon>ecological metagenomes</taxon>
    </lineage>
</organism>
<dbReference type="EMBL" id="UINC01119419">
    <property type="protein sequence ID" value="SVC93226.1"/>
    <property type="molecule type" value="Genomic_DNA"/>
</dbReference>
<proteinExistence type="predicted"/>
<gene>
    <name evidence="1" type="ORF">METZ01_LOCUS346080</name>
</gene>
<evidence type="ECO:0000313" key="1">
    <source>
        <dbReference type="EMBL" id="SVC93226.1"/>
    </source>
</evidence>
<dbReference type="AlphaFoldDB" id="A0A382R6A4"/>
<sequence>VLGLALSAALFVLVDGASAQSPEVGSDRVVQSLNKCGLGKETPNFHVLFL</sequence>
<reference evidence="1" key="1">
    <citation type="submission" date="2018-05" db="EMBL/GenBank/DDBJ databases">
        <authorList>
            <person name="Lanie J.A."/>
            <person name="Ng W.-L."/>
            <person name="Kazmierczak K.M."/>
            <person name="Andrzejewski T.M."/>
            <person name="Davidsen T.M."/>
            <person name="Wayne K.J."/>
            <person name="Tettelin H."/>
            <person name="Glass J.I."/>
            <person name="Rusch D."/>
            <person name="Podicherti R."/>
            <person name="Tsui H.-C.T."/>
            <person name="Winkler M.E."/>
        </authorList>
    </citation>
    <scope>NUCLEOTIDE SEQUENCE</scope>
</reference>
<protein>
    <submittedName>
        <fullName evidence="1">Uncharacterized protein</fullName>
    </submittedName>
</protein>
<accession>A0A382R6A4</accession>